<evidence type="ECO:0000313" key="3">
    <source>
        <dbReference type="Proteomes" id="UP000224567"/>
    </source>
</evidence>
<proteinExistence type="predicted"/>
<name>A0A2G2VTC2_CAPBA</name>
<dbReference type="AlphaFoldDB" id="A0A2G2VTC2"/>
<evidence type="ECO:0000313" key="2">
    <source>
        <dbReference type="EMBL" id="PHT36224.1"/>
    </source>
</evidence>
<dbReference type="PANTHER" id="PTHR33022:SF13">
    <property type="entry name" value="UBIQUITIN-LIKE PROTEASE FAMILY PROFILE DOMAIN-CONTAINING PROTEIN"/>
    <property type="match status" value="1"/>
</dbReference>
<keyword evidence="3" id="KW-1185">Reference proteome</keyword>
<sequence length="138" mass="15812">MQEEDRHNTTVKIDEGIRNDSPKESEEDLHNINEDLCKAITLYKPSLIVGHQTGITNSAIANIDTCNQQDNINSQSYISDSGILEFNLEKHRTRYASLLWDYGVNKACTEYISDNQDPSRPKCTFIPPEDREMIHVEQ</sequence>
<gene>
    <name evidence="2" type="ORF">CQW23_23924</name>
</gene>
<accession>A0A2G2VTC2</accession>
<dbReference type="Proteomes" id="UP000224567">
    <property type="component" value="Unassembled WGS sequence"/>
</dbReference>
<organism evidence="2 3">
    <name type="scientific">Capsicum baccatum</name>
    <name type="common">Peruvian pepper</name>
    <dbReference type="NCBI Taxonomy" id="33114"/>
    <lineage>
        <taxon>Eukaryota</taxon>
        <taxon>Viridiplantae</taxon>
        <taxon>Streptophyta</taxon>
        <taxon>Embryophyta</taxon>
        <taxon>Tracheophyta</taxon>
        <taxon>Spermatophyta</taxon>
        <taxon>Magnoliopsida</taxon>
        <taxon>eudicotyledons</taxon>
        <taxon>Gunneridae</taxon>
        <taxon>Pentapetalae</taxon>
        <taxon>asterids</taxon>
        <taxon>lamiids</taxon>
        <taxon>Solanales</taxon>
        <taxon>Solanaceae</taxon>
        <taxon>Solanoideae</taxon>
        <taxon>Capsiceae</taxon>
        <taxon>Capsicum</taxon>
    </lineage>
</organism>
<feature type="region of interest" description="Disordered" evidence="1">
    <location>
        <begin position="1"/>
        <end position="27"/>
    </location>
</feature>
<reference evidence="3" key="2">
    <citation type="journal article" date="2017" name="J. Anim. Genet.">
        <title>Multiple reference genome sequences of hot pepper reveal the massive evolution of plant disease resistance genes by retroduplication.</title>
        <authorList>
            <person name="Kim S."/>
            <person name="Park J."/>
            <person name="Yeom S.-I."/>
            <person name="Kim Y.-M."/>
            <person name="Seo E."/>
            <person name="Kim K.-T."/>
            <person name="Kim M.-S."/>
            <person name="Lee J.M."/>
            <person name="Cheong K."/>
            <person name="Shin H.-S."/>
            <person name="Kim S.-B."/>
            <person name="Han K."/>
            <person name="Lee J."/>
            <person name="Park M."/>
            <person name="Lee H.-A."/>
            <person name="Lee H.-Y."/>
            <person name="Lee Y."/>
            <person name="Oh S."/>
            <person name="Lee J.H."/>
            <person name="Choi E."/>
            <person name="Choi E."/>
            <person name="Lee S.E."/>
            <person name="Jeon J."/>
            <person name="Kim H."/>
            <person name="Choi G."/>
            <person name="Song H."/>
            <person name="Lee J."/>
            <person name="Lee S.-C."/>
            <person name="Kwon J.-K."/>
            <person name="Lee H.-Y."/>
            <person name="Koo N."/>
            <person name="Hong Y."/>
            <person name="Kim R.W."/>
            <person name="Kang W.-H."/>
            <person name="Huh J.H."/>
            <person name="Kang B.-C."/>
            <person name="Yang T.-J."/>
            <person name="Lee Y.-H."/>
            <person name="Bennetzen J.L."/>
            <person name="Choi D."/>
        </authorList>
    </citation>
    <scope>NUCLEOTIDE SEQUENCE [LARGE SCALE GENOMIC DNA]</scope>
    <source>
        <strain evidence="3">cv. PBC81</strain>
    </source>
</reference>
<protein>
    <submittedName>
        <fullName evidence="2">Uncharacterized protein</fullName>
    </submittedName>
</protein>
<evidence type="ECO:0000256" key="1">
    <source>
        <dbReference type="SAM" id="MobiDB-lite"/>
    </source>
</evidence>
<reference evidence="2 3" key="1">
    <citation type="journal article" date="2017" name="Genome Biol.">
        <title>New reference genome sequences of hot pepper reveal the massive evolution of plant disease-resistance genes by retroduplication.</title>
        <authorList>
            <person name="Kim S."/>
            <person name="Park J."/>
            <person name="Yeom S.I."/>
            <person name="Kim Y.M."/>
            <person name="Seo E."/>
            <person name="Kim K.T."/>
            <person name="Kim M.S."/>
            <person name="Lee J.M."/>
            <person name="Cheong K."/>
            <person name="Shin H.S."/>
            <person name="Kim S.B."/>
            <person name="Han K."/>
            <person name="Lee J."/>
            <person name="Park M."/>
            <person name="Lee H.A."/>
            <person name="Lee H.Y."/>
            <person name="Lee Y."/>
            <person name="Oh S."/>
            <person name="Lee J.H."/>
            <person name="Choi E."/>
            <person name="Choi E."/>
            <person name="Lee S.E."/>
            <person name="Jeon J."/>
            <person name="Kim H."/>
            <person name="Choi G."/>
            <person name="Song H."/>
            <person name="Lee J."/>
            <person name="Lee S.C."/>
            <person name="Kwon J.K."/>
            <person name="Lee H.Y."/>
            <person name="Koo N."/>
            <person name="Hong Y."/>
            <person name="Kim R.W."/>
            <person name="Kang W.H."/>
            <person name="Huh J.H."/>
            <person name="Kang B.C."/>
            <person name="Yang T.J."/>
            <person name="Lee Y.H."/>
            <person name="Bennetzen J.L."/>
            <person name="Choi D."/>
        </authorList>
    </citation>
    <scope>NUCLEOTIDE SEQUENCE [LARGE SCALE GENOMIC DNA]</scope>
    <source>
        <strain evidence="3">cv. PBC81</strain>
    </source>
</reference>
<dbReference type="EMBL" id="MLFT02000010">
    <property type="protein sequence ID" value="PHT36224.1"/>
    <property type="molecule type" value="Genomic_DNA"/>
</dbReference>
<dbReference type="PANTHER" id="PTHR33022">
    <property type="entry name" value="DUF1985 DOMAIN-CONTAINING PROTEIN"/>
    <property type="match status" value="1"/>
</dbReference>
<comment type="caution">
    <text evidence="2">The sequence shown here is derived from an EMBL/GenBank/DDBJ whole genome shotgun (WGS) entry which is preliminary data.</text>
</comment>